<reference evidence="1 2" key="1">
    <citation type="journal article" date="2018" name="Front. Plant Sci.">
        <title>Red Clover (Trifolium pratense) and Zigzag Clover (T. medium) - A Picture of Genomic Similarities and Differences.</title>
        <authorList>
            <person name="Dluhosova J."/>
            <person name="Istvanek J."/>
            <person name="Nedelnik J."/>
            <person name="Repkova J."/>
        </authorList>
    </citation>
    <scope>NUCLEOTIDE SEQUENCE [LARGE SCALE GENOMIC DNA]</scope>
    <source>
        <strain evidence="2">cv. 10/8</strain>
        <tissue evidence="1">Leaf</tissue>
    </source>
</reference>
<organism evidence="1 2">
    <name type="scientific">Trifolium medium</name>
    <dbReference type="NCBI Taxonomy" id="97028"/>
    <lineage>
        <taxon>Eukaryota</taxon>
        <taxon>Viridiplantae</taxon>
        <taxon>Streptophyta</taxon>
        <taxon>Embryophyta</taxon>
        <taxon>Tracheophyta</taxon>
        <taxon>Spermatophyta</taxon>
        <taxon>Magnoliopsida</taxon>
        <taxon>eudicotyledons</taxon>
        <taxon>Gunneridae</taxon>
        <taxon>Pentapetalae</taxon>
        <taxon>rosids</taxon>
        <taxon>fabids</taxon>
        <taxon>Fabales</taxon>
        <taxon>Fabaceae</taxon>
        <taxon>Papilionoideae</taxon>
        <taxon>50 kb inversion clade</taxon>
        <taxon>NPAAA clade</taxon>
        <taxon>Hologalegina</taxon>
        <taxon>IRL clade</taxon>
        <taxon>Trifolieae</taxon>
        <taxon>Trifolium</taxon>
    </lineage>
</organism>
<dbReference type="AlphaFoldDB" id="A0A392NPA9"/>
<dbReference type="Proteomes" id="UP000265520">
    <property type="component" value="Unassembled WGS sequence"/>
</dbReference>
<comment type="caution">
    <text evidence="1">The sequence shown here is derived from an EMBL/GenBank/DDBJ whole genome shotgun (WGS) entry which is preliminary data.</text>
</comment>
<dbReference type="Gene3D" id="3.40.50.720">
    <property type="entry name" value="NAD(P)-binding Rossmann-like Domain"/>
    <property type="match status" value="1"/>
</dbReference>
<evidence type="ECO:0000313" key="1">
    <source>
        <dbReference type="EMBL" id="MCI01252.1"/>
    </source>
</evidence>
<evidence type="ECO:0000313" key="2">
    <source>
        <dbReference type="Proteomes" id="UP000265520"/>
    </source>
</evidence>
<proteinExistence type="predicted"/>
<accession>A0A392NPA9</accession>
<dbReference type="EMBL" id="LXQA010045641">
    <property type="protein sequence ID" value="MCI01252.1"/>
    <property type="molecule type" value="Genomic_DNA"/>
</dbReference>
<dbReference type="InterPro" id="IPR036291">
    <property type="entry name" value="NAD(P)-bd_dom_sf"/>
</dbReference>
<sequence length="96" mass="10858">MEIGQIRCSQICLRHRHGHGNVRRSFGISMSTTPTLSTKSENRIFILGMGFVGQTLARKLQNQGWVVSGTCTTHVKKKKLEDMGFHVHLFDANYPE</sequence>
<keyword evidence="2" id="KW-1185">Reference proteome</keyword>
<name>A0A392NPA9_9FABA</name>
<protein>
    <submittedName>
        <fullName evidence="1">Protein YeeZ-like</fullName>
    </submittedName>
</protein>
<dbReference type="SUPFAM" id="SSF51735">
    <property type="entry name" value="NAD(P)-binding Rossmann-fold domains"/>
    <property type="match status" value="1"/>
</dbReference>